<proteinExistence type="predicted"/>
<accession>A0A8H3F3Z1</accession>
<dbReference type="EMBL" id="CAJPDT010000019">
    <property type="protein sequence ID" value="CAF9918027.1"/>
    <property type="molecule type" value="Genomic_DNA"/>
</dbReference>
<dbReference type="AlphaFoldDB" id="A0A8H3F3Z1"/>
<gene>
    <name evidence="1" type="ORF">IMSHALPRED_003836</name>
</gene>
<protein>
    <submittedName>
        <fullName evidence="1">Uncharacterized protein</fullName>
    </submittedName>
</protein>
<evidence type="ECO:0000313" key="2">
    <source>
        <dbReference type="Proteomes" id="UP000664534"/>
    </source>
</evidence>
<keyword evidence="2" id="KW-1185">Reference proteome</keyword>
<sequence>MSFDPHLIKTPQATPSTVIPRPKFVLCGTFSAATTISVVKWLKKFDHEMEDYRGEDGRFPLAEYLDNVSMLLIDEASDWSESHPEAVRLLGEAEVASTQTKIENFRSLFCEKFSAKAFEIVFIPLNLKLSELHQRPDESLTTYHT</sequence>
<dbReference type="OrthoDB" id="3595120at2759"/>
<name>A0A8H3F3Z1_9LECA</name>
<evidence type="ECO:0000313" key="1">
    <source>
        <dbReference type="EMBL" id="CAF9918027.1"/>
    </source>
</evidence>
<reference evidence="1" key="1">
    <citation type="submission" date="2021-03" db="EMBL/GenBank/DDBJ databases">
        <authorList>
            <person name="Tagirdzhanova G."/>
        </authorList>
    </citation>
    <scope>NUCLEOTIDE SEQUENCE</scope>
</reference>
<organism evidence="1 2">
    <name type="scientific">Imshaugia aleurites</name>
    <dbReference type="NCBI Taxonomy" id="172621"/>
    <lineage>
        <taxon>Eukaryota</taxon>
        <taxon>Fungi</taxon>
        <taxon>Dikarya</taxon>
        <taxon>Ascomycota</taxon>
        <taxon>Pezizomycotina</taxon>
        <taxon>Lecanoromycetes</taxon>
        <taxon>OSLEUM clade</taxon>
        <taxon>Lecanoromycetidae</taxon>
        <taxon>Lecanorales</taxon>
        <taxon>Lecanorineae</taxon>
        <taxon>Parmeliaceae</taxon>
        <taxon>Imshaugia</taxon>
    </lineage>
</organism>
<dbReference type="Proteomes" id="UP000664534">
    <property type="component" value="Unassembled WGS sequence"/>
</dbReference>
<comment type="caution">
    <text evidence="1">The sequence shown here is derived from an EMBL/GenBank/DDBJ whole genome shotgun (WGS) entry which is preliminary data.</text>
</comment>